<feature type="region of interest" description="Disordered" evidence="1">
    <location>
        <begin position="160"/>
        <end position="179"/>
    </location>
</feature>
<keyword evidence="3" id="KW-1185">Reference proteome</keyword>
<dbReference type="RefSeq" id="WP_015641535.1">
    <property type="nucleotide sequence ID" value="NC_021219.1"/>
</dbReference>
<dbReference type="STRING" id="1332188.L336_0377"/>
<reference evidence="2 3" key="1">
    <citation type="journal article" date="2013" name="Nat. Biotechnol.">
        <title>Genome sequences of rare, uncultured bacteria obtained by differential coverage binning of multiple metagenomes.</title>
        <authorList>
            <person name="Albertsen M."/>
            <person name="Hugenholtz P."/>
            <person name="Skarshewski A."/>
            <person name="Nielsen K.L."/>
            <person name="Tyson G.W."/>
            <person name="Nielsen P.H."/>
        </authorList>
    </citation>
    <scope>NUCLEOTIDE SEQUENCE [LARGE SCALE GENOMIC DNA]</scope>
    <source>
        <strain evidence="2">TM71</strain>
    </source>
</reference>
<gene>
    <name evidence="2" type="ORF">L336_0377</name>
</gene>
<dbReference type="EMBL" id="CP005957">
    <property type="protein sequence ID" value="AGL62085.1"/>
    <property type="molecule type" value="Genomic_DNA"/>
</dbReference>
<dbReference type="Proteomes" id="UP000013893">
    <property type="component" value="Chromosome"/>
</dbReference>
<evidence type="ECO:0000313" key="3">
    <source>
        <dbReference type="Proteomes" id="UP000013893"/>
    </source>
</evidence>
<dbReference type="AlphaFoldDB" id="R4PV57"/>
<accession>R4PV57</accession>
<dbReference type="HOGENOM" id="CLU_1500896_0_0_0"/>
<protein>
    <submittedName>
        <fullName evidence="2">Uncharacterized protein</fullName>
    </submittedName>
</protein>
<feature type="compositionally biased region" description="Basic and acidic residues" evidence="1">
    <location>
        <begin position="164"/>
        <end position="179"/>
    </location>
</feature>
<name>R4PV57_9BACT</name>
<organism evidence="2 3">
    <name type="scientific">Candidatus Saccharimonas aalborgensis</name>
    <dbReference type="NCBI Taxonomy" id="1332188"/>
    <lineage>
        <taxon>Bacteria</taxon>
        <taxon>Candidatus Saccharimonadota</taxon>
        <taxon>Candidatus Saccharimonadia</taxon>
        <taxon>Candidatus Saccharimonadales</taxon>
        <taxon>Candidatus Saccharimonadaceae</taxon>
        <taxon>Candidatus Saccharimonas</taxon>
    </lineage>
</organism>
<proteinExistence type="predicted"/>
<evidence type="ECO:0000256" key="1">
    <source>
        <dbReference type="SAM" id="MobiDB-lite"/>
    </source>
</evidence>
<dbReference type="KEGG" id="saal:L336_0377"/>
<sequence length="179" mass="19800">MNRLRTDKKNTTATPDSLRIPYGGELALSAETRECLGIQGVALGFIDTVPSEEFVTHAERAYHLDRALSHLSQAHMRDGRLRGGKAPYPAQTAENALVHTQLADEHIARAAGLHYLVANGTLTARDLRAESAPTRIAMKRQFNGPDKKPQRNNFHTLLALQQKTGKDEISAQRADVRQK</sequence>
<evidence type="ECO:0000313" key="2">
    <source>
        <dbReference type="EMBL" id="AGL62085.1"/>
    </source>
</evidence>